<sequence>MGSHQTSSKSFSAAIIGGGISGLTLAIALQQRHIKVQIYEAATKFRQVSYGLAMSPTANRVIPLIDPHLGEIYKTLVTTHRGGPGDEDLEATWFRVVWGSGKNEGHAVFDFKSSTGMTSLRRAEFLNLLTSFIPRESIHFNKRLLYLREIDSGLRVVFEDGTSGTFEVVVGCDGVHSNVRKSMLPNETTEPQYSGMFAYRAVLDMETVIEAVGEERARIATKYISKGACGVSYPVDRSRKVNVGLYRTSPNLKTFPPNPVKWAIFDHHPVSTFCRGRVVLIGDAAHACTPHQGEGIGQAVEDVYVLAELLSDSRVITSSHAIAAFQAYNEVRRRRTQQTSRENGKILCLNHEYFGDDEKKLKQEWRERYNWIWNLDMNDHVERARIIMYAALAELD</sequence>
<reference evidence="1" key="1">
    <citation type="submission" date="2022-08" db="EMBL/GenBank/DDBJ databases">
        <title>Genome Sequence of Lecanicillium fungicola.</title>
        <authorList>
            <person name="Buettner E."/>
        </authorList>
    </citation>
    <scope>NUCLEOTIDE SEQUENCE</scope>
    <source>
        <strain evidence="1">Babe33</strain>
    </source>
</reference>
<protein>
    <submittedName>
        <fullName evidence="1">Uncharacterized protein</fullName>
    </submittedName>
</protein>
<evidence type="ECO:0000313" key="2">
    <source>
        <dbReference type="Proteomes" id="UP001143910"/>
    </source>
</evidence>
<proteinExistence type="predicted"/>
<name>A0ACC1NXI8_9HYPO</name>
<comment type="caution">
    <text evidence="1">The sequence shown here is derived from an EMBL/GenBank/DDBJ whole genome shotgun (WGS) entry which is preliminary data.</text>
</comment>
<keyword evidence="2" id="KW-1185">Reference proteome</keyword>
<organism evidence="1 2">
    <name type="scientific">Zarea fungicola</name>
    <dbReference type="NCBI Taxonomy" id="93591"/>
    <lineage>
        <taxon>Eukaryota</taxon>
        <taxon>Fungi</taxon>
        <taxon>Dikarya</taxon>
        <taxon>Ascomycota</taxon>
        <taxon>Pezizomycotina</taxon>
        <taxon>Sordariomycetes</taxon>
        <taxon>Hypocreomycetidae</taxon>
        <taxon>Hypocreales</taxon>
        <taxon>Cordycipitaceae</taxon>
        <taxon>Zarea</taxon>
    </lineage>
</organism>
<evidence type="ECO:0000313" key="1">
    <source>
        <dbReference type="EMBL" id="KAJ2983201.1"/>
    </source>
</evidence>
<accession>A0ACC1NXI8</accession>
<gene>
    <name evidence="1" type="ORF">NQ176_g867</name>
</gene>
<dbReference type="EMBL" id="JANJQO010000040">
    <property type="protein sequence ID" value="KAJ2983201.1"/>
    <property type="molecule type" value="Genomic_DNA"/>
</dbReference>
<dbReference type="Proteomes" id="UP001143910">
    <property type="component" value="Unassembled WGS sequence"/>
</dbReference>